<organism evidence="1">
    <name type="scientific">Billgrantia gudaonensis</name>
    <dbReference type="NCBI Taxonomy" id="376427"/>
    <lineage>
        <taxon>Bacteria</taxon>
        <taxon>Pseudomonadati</taxon>
        <taxon>Pseudomonadota</taxon>
        <taxon>Gammaproteobacteria</taxon>
        <taxon>Oceanospirillales</taxon>
        <taxon>Halomonadaceae</taxon>
        <taxon>Billgrantia</taxon>
    </lineage>
</organism>
<reference evidence="1" key="1">
    <citation type="submission" date="2018-12" db="EMBL/GenBank/DDBJ databases">
        <authorList>
            <person name="Jadhav K."/>
            <person name="Kushwaha B."/>
            <person name="Jadhav I."/>
        </authorList>
    </citation>
    <scope>NUCLEOTIDE SEQUENCE [LARGE SCALE GENOMIC DNA]</scope>
    <source>
        <strain evidence="1">SBS 10</strain>
    </source>
</reference>
<gene>
    <name evidence="1" type="ORF">DSL92_07725</name>
</gene>
<name>A0A432JI54_9GAMM</name>
<sequence>MSRGGRGAEPDLHERRFVAGGHGGVGALAGETLGSRRGNPLRCCLLLTPEAAILSLIVHRVIDMTASRGVAQRLASFVQGKAWHPGIRRGIRGAGATRDRTGCRGGTPEQNETAMNGDRILDLLLEAFRQALDSRR</sequence>
<accession>A0A432JI54</accession>
<comment type="caution">
    <text evidence="1">The sequence shown here is derived from an EMBL/GenBank/DDBJ whole genome shotgun (WGS) entry which is preliminary data.</text>
</comment>
<proteinExistence type="predicted"/>
<dbReference type="EMBL" id="RXHI01000024">
    <property type="protein sequence ID" value="RUA22109.1"/>
    <property type="molecule type" value="Genomic_DNA"/>
</dbReference>
<protein>
    <submittedName>
        <fullName evidence="1">Uncharacterized protein</fullName>
    </submittedName>
</protein>
<dbReference type="AlphaFoldDB" id="A0A432JI54"/>
<evidence type="ECO:0000313" key="1">
    <source>
        <dbReference type="EMBL" id="RUA22109.1"/>
    </source>
</evidence>